<evidence type="ECO:0000256" key="2">
    <source>
        <dbReference type="ARBA" id="ARBA00022737"/>
    </source>
</evidence>
<feature type="compositionally biased region" description="Basic and acidic residues" evidence="6">
    <location>
        <begin position="368"/>
        <end position="381"/>
    </location>
</feature>
<feature type="region of interest" description="Disordered" evidence="6">
    <location>
        <begin position="152"/>
        <end position="171"/>
    </location>
</feature>
<accession>A0A224YS27</accession>
<dbReference type="EMBL" id="GFPF01009282">
    <property type="protein sequence ID" value="MAA20428.1"/>
    <property type="molecule type" value="Transcribed_RNA"/>
</dbReference>
<dbReference type="Gene3D" id="3.30.160.60">
    <property type="entry name" value="Classic Zinc Finger"/>
    <property type="match status" value="4"/>
</dbReference>
<dbReference type="SMART" id="SM00355">
    <property type="entry name" value="ZnF_C2H2"/>
    <property type="match status" value="21"/>
</dbReference>
<evidence type="ECO:0000256" key="1">
    <source>
        <dbReference type="ARBA" id="ARBA00022723"/>
    </source>
</evidence>
<dbReference type="PROSITE" id="PS00028">
    <property type="entry name" value="ZINC_FINGER_C2H2_1"/>
    <property type="match status" value="7"/>
</dbReference>
<feature type="domain" description="C2H2-type" evidence="7">
    <location>
        <begin position="1164"/>
        <end position="1191"/>
    </location>
</feature>
<name>A0A224YS27_9ACAR</name>
<feature type="region of interest" description="Disordered" evidence="6">
    <location>
        <begin position="235"/>
        <end position="302"/>
    </location>
</feature>
<dbReference type="SUPFAM" id="SSF57667">
    <property type="entry name" value="beta-beta-alpha zinc fingers"/>
    <property type="match status" value="1"/>
</dbReference>
<evidence type="ECO:0000259" key="7">
    <source>
        <dbReference type="PROSITE" id="PS50157"/>
    </source>
</evidence>
<evidence type="ECO:0000256" key="4">
    <source>
        <dbReference type="ARBA" id="ARBA00022833"/>
    </source>
</evidence>
<dbReference type="InterPro" id="IPR013087">
    <property type="entry name" value="Znf_C2H2_type"/>
</dbReference>
<feature type="compositionally biased region" description="Basic and acidic residues" evidence="6">
    <location>
        <begin position="421"/>
        <end position="435"/>
    </location>
</feature>
<feature type="compositionally biased region" description="Basic residues" evidence="6">
    <location>
        <begin position="355"/>
        <end position="367"/>
    </location>
</feature>
<feature type="compositionally biased region" description="Basic residues" evidence="6">
    <location>
        <begin position="545"/>
        <end position="557"/>
    </location>
</feature>
<reference evidence="8" key="1">
    <citation type="journal article" date="2017" name="Parasit. Vectors">
        <title>Sialotranscriptomics of Rhipicephalus zambeziensis reveals intricate expression profiles of secretory proteins and suggests tight temporal transcriptional regulation during blood-feeding.</title>
        <authorList>
            <person name="de Castro M.H."/>
            <person name="de Klerk D."/>
            <person name="Pienaar R."/>
            <person name="Rees D.J.G."/>
            <person name="Mans B.J."/>
        </authorList>
    </citation>
    <scope>NUCLEOTIDE SEQUENCE</scope>
    <source>
        <tissue evidence="8">Salivary glands</tissue>
    </source>
</reference>
<keyword evidence="3 5" id="KW-0863">Zinc-finger</keyword>
<feature type="domain" description="C2H2-type" evidence="7">
    <location>
        <begin position="103"/>
        <end position="131"/>
    </location>
</feature>
<feature type="region of interest" description="Disordered" evidence="6">
    <location>
        <begin position="530"/>
        <end position="590"/>
    </location>
</feature>
<sequence length="1289" mass="144865">MSQLSRQSPNQQYMWGFNAPHRCAHCKLRFVDEGELNRHHRRQHGLKLLAVENWNADERCYGPVSAWPSKAARVIDFNCLLCDQQSTSWTEISQHIADAHSRRVCTCCGRLFANEAALKSHRRNMHDAARANMGGAEVVATSAASYIEASATNEPTARADNNAGKATDEVPTASPAQVDCSICQMSQTHPQDSGGVFSCAHCTWTSLSVSRLKRHHLEMHDQGEYAQLLQGTSAPEVGPEACDANTTRDDLADQDSGRSSRAESPIPTGGSNASKISKAAVGPAEGGASTDNKKRKKTRSAKRNLEIACPSCNFTGPTLRSIRLHNISEHAGKLFHDPEDKEKKGPSRKQSASTKSRHTPGSKAKARHAIEERQASDDSRSKKSFTAHGYQQDGFVCSDRSSLESDDEDSSTLTPALSPHSDADASWHPSERSGEDTVQEEEEDSGSGVDNEESHLSCERCQESFVSKLGLAIHMSRSHRVSFFCTYCFRGAKRVDILRLHHEREHRQLPFLYRTLDKLRLVTVGVDSDESDENTVASERPIGRSIRHPMRHRHRIVPKSVPRSSSRQSSINVSPSEQHDSAPWRRKRPRLLSSTSDEATDCYDLETAVPTILRCVYYGYRCTKSVRAFHQLVANISDEFKCSAFSCGFSTNSSSDFENHLKSHDLTDVFCMYCGTSVASPGALLTHLQVDHSDLRLQCCKCLYRTARNMHFNIHFPQAHPQDTIASVPLSSHGDPVASNSTVKIKEFSPYICGISGCLFSNRKRYEFEKHFEEAHSNADSYPCGICRKSCQSVGALLEHFHDHGFADIECGYCTFGTENTGTMMLHACYCHSSHLTMFRVRSDNLSQQLLTSSDQGIKYETSYDLSHLTFQQRCCFCPALVTGFEDFQRHVSGKHNLVLSVHELADKLFMLYDYTEAVQHGQCPFCSFAVDDVGRLQQHVLKQELCITTYVCSACRRGFDDQLSWQKHIDNGRCSSSATLQVCENGPLLSWVQQNLAFKFQRFGCCHCAQVFNVASTFRSHLQRHYTYYPALCKICDQSFRGINAKEAHMRAVHGGSGLTKGEEIDVDAEVARQIVSRVLHTCRRCGFQTFSQAYIEMHKEKCSASEGAAPALQASGDRSERSNATTEEEEDVPAYYCMQCSVGFMYLERLLSHGFTQHGCDYFCSVCYRGFQTKEHFTRHCRSRTCRRPPSVFRVEVVKRSSQRKFFYRELFIDYDVGNGAYSSSGEDDELEECYYSFYKQDYEPVQGISRTYITAETEMKLSVSDIAQVTNIEPYVCVRDWKKTLF</sequence>
<evidence type="ECO:0000256" key="5">
    <source>
        <dbReference type="PROSITE-ProRule" id="PRU00042"/>
    </source>
</evidence>
<feature type="compositionally biased region" description="Low complexity" evidence="6">
    <location>
        <begin position="558"/>
        <end position="576"/>
    </location>
</feature>
<dbReference type="PROSITE" id="PS50157">
    <property type="entry name" value="ZINC_FINGER_C2H2_2"/>
    <property type="match status" value="5"/>
</dbReference>
<organism evidence="8">
    <name type="scientific">Rhipicephalus zambeziensis</name>
    <dbReference type="NCBI Taxonomy" id="60191"/>
    <lineage>
        <taxon>Eukaryota</taxon>
        <taxon>Metazoa</taxon>
        <taxon>Ecdysozoa</taxon>
        <taxon>Arthropoda</taxon>
        <taxon>Chelicerata</taxon>
        <taxon>Arachnida</taxon>
        <taxon>Acari</taxon>
        <taxon>Parasitiformes</taxon>
        <taxon>Ixodida</taxon>
        <taxon>Ixodoidea</taxon>
        <taxon>Ixodidae</taxon>
        <taxon>Rhipicephalinae</taxon>
        <taxon>Rhipicephalus</taxon>
        <taxon>Rhipicephalus</taxon>
    </lineage>
</organism>
<evidence type="ECO:0000256" key="3">
    <source>
        <dbReference type="ARBA" id="ARBA00022771"/>
    </source>
</evidence>
<evidence type="ECO:0000313" key="8">
    <source>
        <dbReference type="EMBL" id="MAA20428.1"/>
    </source>
</evidence>
<keyword evidence="2" id="KW-0677">Repeat</keyword>
<proteinExistence type="predicted"/>
<dbReference type="PANTHER" id="PTHR24379">
    <property type="entry name" value="KRAB AND ZINC FINGER DOMAIN-CONTAINING"/>
    <property type="match status" value="1"/>
</dbReference>
<feature type="domain" description="C2H2-type" evidence="7">
    <location>
        <begin position="640"/>
        <end position="664"/>
    </location>
</feature>
<keyword evidence="4" id="KW-0862">Zinc</keyword>
<feature type="compositionally biased region" description="Basic and acidic residues" evidence="6">
    <location>
        <begin position="246"/>
        <end position="261"/>
    </location>
</feature>
<feature type="domain" description="C2H2-type" evidence="7">
    <location>
        <begin position="1004"/>
        <end position="1031"/>
    </location>
</feature>
<feature type="region of interest" description="Disordered" evidence="6">
    <location>
        <begin position="333"/>
        <end position="455"/>
    </location>
</feature>
<feature type="compositionally biased region" description="Basic residues" evidence="6">
    <location>
        <begin position="293"/>
        <end position="302"/>
    </location>
</feature>
<dbReference type="InterPro" id="IPR036236">
    <property type="entry name" value="Znf_C2H2_sf"/>
</dbReference>
<feature type="domain" description="C2H2-type" evidence="7">
    <location>
        <begin position="21"/>
        <end position="44"/>
    </location>
</feature>
<dbReference type="PANTHER" id="PTHR24379:SF121">
    <property type="entry name" value="C2H2-TYPE DOMAIN-CONTAINING PROTEIN"/>
    <property type="match status" value="1"/>
</dbReference>
<feature type="compositionally biased region" description="Basic and acidic residues" evidence="6">
    <location>
        <begin position="333"/>
        <end position="345"/>
    </location>
</feature>
<dbReference type="GO" id="GO:0008270">
    <property type="term" value="F:zinc ion binding"/>
    <property type="evidence" value="ECO:0007669"/>
    <property type="project" value="UniProtKB-KW"/>
</dbReference>
<protein>
    <submittedName>
        <fullName evidence="8">KRAB domain-containing zinc finger protein</fullName>
    </submittedName>
</protein>
<evidence type="ECO:0000256" key="6">
    <source>
        <dbReference type="SAM" id="MobiDB-lite"/>
    </source>
</evidence>
<feature type="region of interest" description="Disordered" evidence="6">
    <location>
        <begin position="1110"/>
        <end position="1129"/>
    </location>
</feature>
<keyword evidence="1" id="KW-0479">Metal-binding</keyword>